<evidence type="ECO:0000256" key="1">
    <source>
        <dbReference type="SAM" id="MobiDB-lite"/>
    </source>
</evidence>
<dbReference type="AlphaFoldDB" id="A0A8H6DJL0"/>
<sequence length="1143" mass="127334">MERSLRNSPRSLTLQHAYRMKLANQTGKDSAKAVSDVASNLKPLAKGEATLYSFFSPSLAGGSYNIISTQKIAGETELLPEERAQTKKKFDVQAPQYSLPEGAIHSVYPPSGSEACAETLPHVLFTDQYLPWERVSVSTGDERSRTPWLALLVFSLDELQLGPDLLSGKESLFRNTSLANKVIEPSPTCAINIPLSDISGILKSFYKAPEADPNTVPGNFIFVKKSLFQLLTAKHDIHGVADANQEVADVSRYERLAHVRHSKAIGLEATGTEDDLFGVVFSHRLGAFDPLKPSRAVAHLISIEAWNTVPRKDLSDNKEIEYVIVSTLHSWSYTVLPTNAPSVQDSFEHIGRGLGVLRVPDKVLEASRKDTSTVGQHIQKRLNDGYTMTKFRTQTGEETVAFARGALTPTNPPETLGDSWTSLSFSGGDLQIFDKEAGMMDLTYSLAWSIGKTLALADTAFTKALSRLRAATEIFATEKSKEDELRKRKKWKTRDELIKSLSSSVATLFKLASRESRGPGKKRSVERRVELGIKKLDLSRDNVSVQDSFEAAATERIFHFASSDAKGEKFFNELNGPNSTDWMIVLAWVLDRMFLFGVPSQYLIIDPSYLPEESLQFFHIDPHWIDALIDGALSIANHISQQDDVLRRILKGAFNAYFASIDPETGYRPQIPTYGCFLRSGLVQDFPDMHIVAPFVNKESPTPLDEKRHRKRCPVLRQERLADDTLLCLFDRVPGREELPTLAFTQPAHQQFFMVGDKITKDSLTISYKRTYTVAPKDDKYEYKTLPSRVFARTKKGESPPTGNCVFIWGEENEARFLNIPGLCQDIGETLLADEGHYMDSIVSAANVGYQLGSRIYQLKLISDYPTSPPTVLKSPQISGLRALSSVDSGAWQFRKLHAPSKRESGEPKHDTDNRSTFQASESVQLHSLAVTTNPTDGFPRLLDTPPVRKVKHATSRRTLSSSLAAMKSKDGDADMPKFAYKIYPLGYFKGPLPTDSSLKQDVVFGITLVSGSKDSLSLKSIQLKVPMGPRNNPAGTVNLLESYEGPGPVMLSNQWFNVLASRNTKTRTLDLTLLPRAVSEVVSIDRVHDCSFLLPLVELCHHTFRVDLDVTVIEEYVEYQAQVHKVIPKPVMMPERKDKQKD</sequence>
<evidence type="ECO:0000313" key="3">
    <source>
        <dbReference type="Proteomes" id="UP000544331"/>
    </source>
</evidence>
<feature type="region of interest" description="Disordered" evidence="1">
    <location>
        <begin position="898"/>
        <end position="919"/>
    </location>
</feature>
<comment type="caution">
    <text evidence="2">The sequence shown here is derived from an EMBL/GenBank/DDBJ whole genome shotgun (WGS) entry which is preliminary data.</text>
</comment>
<feature type="compositionally biased region" description="Basic and acidic residues" evidence="1">
    <location>
        <begin position="901"/>
        <end position="914"/>
    </location>
</feature>
<protein>
    <submittedName>
        <fullName evidence="2">Uncharacterized protein</fullName>
    </submittedName>
</protein>
<proteinExistence type="predicted"/>
<dbReference type="Proteomes" id="UP000544331">
    <property type="component" value="Unassembled WGS sequence"/>
</dbReference>
<dbReference type="OrthoDB" id="3029913at2759"/>
<organism evidence="2 3">
    <name type="scientific">Fusarium mundagurra</name>
    <dbReference type="NCBI Taxonomy" id="1567541"/>
    <lineage>
        <taxon>Eukaryota</taxon>
        <taxon>Fungi</taxon>
        <taxon>Dikarya</taxon>
        <taxon>Ascomycota</taxon>
        <taxon>Pezizomycotina</taxon>
        <taxon>Sordariomycetes</taxon>
        <taxon>Hypocreomycetidae</taxon>
        <taxon>Hypocreales</taxon>
        <taxon>Nectriaceae</taxon>
        <taxon>Fusarium</taxon>
        <taxon>Fusarium fujikuroi species complex</taxon>
    </lineage>
</organism>
<gene>
    <name evidence="2" type="ORF">FMUND_4372</name>
</gene>
<name>A0A8H6DJL0_9HYPO</name>
<keyword evidence="3" id="KW-1185">Reference proteome</keyword>
<evidence type="ECO:0000313" key="2">
    <source>
        <dbReference type="EMBL" id="KAF5720088.1"/>
    </source>
</evidence>
<accession>A0A8H6DJL0</accession>
<reference evidence="2 3" key="1">
    <citation type="submission" date="2020-05" db="EMBL/GenBank/DDBJ databases">
        <title>Identification and distribution of gene clusters putatively required for synthesis of sphingolipid metabolism inhibitors in phylogenetically diverse species of the filamentous fungus Fusarium.</title>
        <authorList>
            <person name="Kim H.-S."/>
            <person name="Busman M."/>
            <person name="Brown D.W."/>
            <person name="Divon H."/>
            <person name="Uhlig S."/>
            <person name="Proctor R.H."/>
        </authorList>
    </citation>
    <scope>NUCLEOTIDE SEQUENCE [LARGE SCALE GENOMIC DNA]</scope>
    <source>
        <strain evidence="2 3">NRRL 66235</strain>
    </source>
</reference>
<dbReference type="EMBL" id="JAAOAN010000133">
    <property type="protein sequence ID" value="KAF5720088.1"/>
    <property type="molecule type" value="Genomic_DNA"/>
</dbReference>